<dbReference type="InterPro" id="IPR001353">
    <property type="entry name" value="Proteasome_sua/b"/>
</dbReference>
<evidence type="ECO:0000256" key="3">
    <source>
        <dbReference type="ARBA" id="ARBA00023242"/>
    </source>
</evidence>
<dbReference type="PANTHER" id="PTHR32194">
    <property type="entry name" value="METALLOPROTEASE TLDD"/>
    <property type="match status" value="1"/>
</dbReference>
<name>A0A830HC03_9CHLO</name>
<evidence type="ECO:0000256" key="1">
    <source>
        <dbReference type="ARBA" id="ARBA00022490"/>
    </source>
</evidence>
<comment type="function">
    <text evidence="4">Component of the proteasome, a multicatalytic proteinase complex which is characterized by its ability to cleave peptides with Arg, Phe, Tyr, Leu, and Glu adjacent to the leaving group at neutral or slightly basic pH. The proteasome has an ATP-dependent proteolytic activity.</text>
</comment>
<dbReference type="GO" id="GO:0005634">
    <property type="term" value="C:nucleus"/>
    <property type="evidence" value="ECO:0007669"/>
    <property type="project" value="UniProtKB-SubCell"/>
</dbReference>
<evidence type="ECO:0000256" key="4">
    <source>
        <dbReference type="RuleBase" id="RU004203"/>
    </source>
</evidence>
<dbReference type="CDD" id="cd03757">
    <property type="entry name" value="proteasome_beta_type_1"/>
    <property type="match status" value="1"/>
</dbReference>
<dbReference type="GO" id="GO:0051603">
    <property type="term" value="P:proteolysis involved in protein catabolic process"/>
    <property type="evidence" value="ECO:0007669"/>
    <property type="project" value="InterPro"/>
</dbReference>
<proteinExistence type="inferred from homology"/>
<keyword evidence="3 4" id="KW-0539">Nucleus</keyword>
<dbReference type="Pfam" id="PF00227">
    <property type="entry name" value="Proteasome"/>
    <property type="match status" value="1"/>
</dbReference>
<dbReference type="PANTHER" id="PTHR32194:SF2">
    <property type="entry name" value="PROTEASOME SUBUNIT BETA TYPE-1"/>
    <property type="match status" value="1"/>
</dbReference>
<comment type="caution">
    <text evidence="5">The sequence shown here is derived from an EMBL/GenBank/DDBJ whole genome shotgun (WGS) entry which is preliminary data.</text>
</comment>
<dbReference type="AlphaFoldDB" id="A0A830HC03"/>
<dbReference type="OrthoDB" id="268479at2759"/>
<dbReference type="InterPro" id="IPR023333">
    <property type="entry name" value="Proteasome_suB-type"/>
</dbReference>
<dbReference type="GO" id="GO:0005737">
    <property type="term" value="C:cytoplasm"/>
    <property type="evidence" value="ECO:0007669"/>
    <property type="project" value="UniProtKB-SubCell"/>
</dbReference>
<comment type="subcellular location">
    <subcellularLocation>
        <location evidence="4">Cytoplasm</location>
    </subcellularLocation>
    <subcellularLocation>
        <location evidence="4">Nucleus</location>
    </subcellularLocation>
</comment>
<reference evidence="5" key="1">
    <citation type="submission" date="2020-10" db="EMBL/GenBank/DDBJ databases">
        <title>Unveiling of a novel bifunctional photoreceptor, Dualchrome1, isolated from a cosmopolitan green alga.</title>
        <authorList>
            <person name="Suzuki S."/>
            <person name="Kawachi M."/>
        </authorList>
    </citation>
    <scope>NUCLEOTIDE SEQUENCE</scope>
    <source>
        <strain evidence="5">NIES 2893</strain>
    </source>
</reference>
<keyword evidence="6" id="KW-1185">Reference proteome</keyword>
<dbReference type="InterPro" id="IPR016050">
    <property type="entry name" value="Proteasome_bsu_CS"/>
</dbReference>
<accession>A0A830HC03</accession>
<dbReference type="Proteomes" id="UP000660262">
    <property type="component" value="Unassembled WGS sequence"/>
</dbReference>
<keyword evidence="2 4" id="KW-0647">Proteasome</keyword>
<evidence type="ECO:0000313" key="6">
    <source>
        <dbReference type="Proteomes" id="UP000660262"/>
    </source>
</evidence>
<dbReference type="Gene3D" id="3.60.20.10">
    <property type="entry name" value="Glutamine Phosphoribosylpyrophosphate, subunit 1, domain 1"/>
    <property type="match status" value="1"/>
</dbReference>
<comment type="subunit">
    <text evidence="4">Component of the proteasome complex.</text>
</comment>
<gene>
    <name evidence="5" type="ORF">PPROV_000301200</name>
</gene>
<evidence type="ECO:0000256" key="2">
    <source>
        <dbReference type="ARBA" id="ARBA00022942"/>
    </source>
</evidence>
<keyword evidence="1 4" id="KW-0963">Cytoplasm</keyword>
<evidence type="ECO:0000313" key="5">
    <source>
        <dbReference type="EMBL" id="GHP04258.1"/>
    </source>
</evidence>
<dbReference type="EMBL" id="BNJQ01000007">
    <property type="protein sequence ID" value="GHP04258.1"/>
    <property type="molecule type" value="Genomic_DNA"/>
</dbReference>
<dbReference type="PROSITE" id="PS51476">
    <property type="entry name" value="PROTEASOME_BETA_2"/>
    <property type="match status" value="1"/>
</dbReference>
<dbReference type="SUPFAM" id="SSF56235">
    <property type="entry name" value="N-terminal nucleophile aminohydrolases (Ntn hydrolases)"/>
    <property type="match status" value="1"/>
</dbReference>
<organism evidence="5 6">
    <name type="scientific">Pycnococcus provasolii</name>
    <dbReference type="NCBI Taxonomy" id="41880"/>
    <lineage>
        <taxon>Eukaryota</taxon>
        <taxon>Viridiplantae</taxon>
        <taxon>Chlorophyta</taxon>
        <taxon>Pseudoscourfieldiophyceae</taxon>
        <taxon>Pseudoscourfieldiales</taxon>
        <taxon>Pycnococcaceae</taxon>
        <taxon>Pycnococcus</taxon>
    </lineage>
</organism>
<protein>
    <recommendedName>
        <fullName evidence="4">Proteasome subunit beta</fullName>
    </recommendedName>
</protein>
<dbReference type="GO" id="GO:0005839">
    <property type="term" value="C:proteasome core complex"/>
    <property type="evidence" value="ECO:0007669"/>
    <property type="project" value="InterPro"/>
</dbReference>
<dbReference type="InterPro" id="IPR029055">
    <property type="entry name" value="Ntn_hydrolases_N"/>
</dbReference>
<dbReference type="FunFam" id="3.60.20.10:FF:000027">
    <property type="entry name" value="Proteasome subunit beta type-6"/>
    <property type="match status" value="1"/>
</dbReference>
<sequence length="220" mass="23801">MSTWSPYDMNGGTCVAVAGADYCIVAADTRLSTGFSILTREHTKVVTLSDACVLASAGFEGDRKQLHKVLGMRQQVFAHNHGGKPMSCPAMAQMLSNTLYFKRFFPYYTFNLLGGLDKSGKGAVYTYDAIGSYERTGYACQGSGQALIMPVLDNQLKSASPLLYPPVSSATPLTEAQAVDLVKDCFATAGERDIYTGDAVEIVVINRNGVRRETMPLKLD</sequence>
<comment type="similarity">
    <text evidence="4">Belongs to the peptidase T1B family.</text>
</comment>
<dbReference type="PROSITE" id="PS00854">
    <property type="entry name" value="PROTEASOME_BETA_1"/>
    <property type="match status" value="1"/>
</dbReference>